<evidence type="ECO:0000313" key="2">
    <source>
        <dbReference type="Proteomes" id="UP000183263"/>
    </source>
</evidence>
<dbReference type="OrthoDB" id="9798201at2"/>
<dbReference type="Proteomes" id="UP000183263">
    <property type="component" value="Unassembled WGS sequence"/>
</dbReference>
<accession>A0A1G8I226</accession>
<dbReference type="Pfam" id="PF00903">
    <property type="entry name" value="Glyoxalase"/>
    <property type="match status" value="1"/>
</dbReference>
<dbReference type="Gene3D" id="3.30.720.120">
    <property type="match status" value="1"/>
</dbReference>
<dbReference type="InterPro" id="IPR029068">
    <property type="entry name" value="Glyas_Bleomycin-R_OHBP_Dase"/>
</dbReference>
<dbReference type="SUPFAM" id="SSF54593">
    <property type="entry name" value="Glyoxalase/Bleomycin resistance protein/Dihydroxybiphenyl dioxygenase"/>
    <property type="match status" value="1"/>
</dbReference>
<dbReference type="Gene3D" id="3.30.720.110">
    <property type="match status" value="1"/>
</dbReference>
<sequence length="133" mass="14611">MALTSMYPVLQSADVAAAAAFFRTHFAFETTFEADWYVSLRRGDRELAILDAGHSTVPSEYRQPAGGVLINFEVDDVDAEYRRLVIDGGLEPVLELTSEDFGQRHFLVAGPDGVLVDVITPIAPSAEFLARYS</sequence>
<dbReference type="InterPro" id="IPR004360">
    <property type="entry name" value="Glyas_Fos-R_dOase_dom"/>
</dbReference>
<reference evidence="1 2" key="1">
    <citation type="submission" date="2016-10" db="EMBL/GenBank/DDBJ databases">
        <authorList>
            <person name="de Groot N.N."/>
        </authorList>
    </citation>
    <scope>NUCLEOTIDE SEQUENCE [LARGE SCALE GENOMIC DNA]</scope>
    <source>
        <strain evidence="1 2">DSM 44892</strain>
    </source>
</reference>
<name>A0A1G8I226_9NOCA</name>
<dbReference type="PROSITE" id="PS51819">
    <property type="entry name" value="VOC"/>
    <property type="match status" value="1"/>
</dbReference>
<protein>
    <submittedName>
        <fullName evidence="1">Uncharacterized conserved protein PhnB, glyoxalase superfamily</fullName>
    </submittedName>
</protein>
<dbReference type="InterPro" id="IPR037523">
    <property type="entry name" value="VOC_core"/>
</dbReference>
<dbReference type="RefSeq" id="WP_072737432.1">
    <property type="nucleotide sequence ID" value="NZ_CP048813.1"/>
</dbReference>
<dbReference type="EMBL" id="FNDN01000005">
    <property type="protein sequence ID" value="SDI12904.1"/>
    <property type="molecule type" value="Genomic_DNA"/>
</dbReference>
<dbReference type="AlphaFoldDB" id="A0A1G8I226"/>
<gene>
    <name evidence="1" type="ORF">SAMN05444695_105133</name>
</gene>
<keyword evidence="2" id="KW-1185">Reference proteome</keyword>
<organism evidence="1 2">
    <name type="scientific">Rhodococcus triatomae</name>
    <dbReference type="NCBI Taxonomy" id="300028"/>
    <lineage>
        <taxon>Bacteria</taxon>
        <taxon>Bacillati</taxon>
        <taxon>Actinomycetota</taxon>
        <taxon>Actinomycetes</taxon>
        <taxon>Mycobacteriales</taxon>
        <taxon>Nocardiaceae</taxon>
        <taxon>Rhodococcus</taxon>
    </lineage>
</organism>
<evidence type="ECO:0000313" key="1">
    <source>
        <dbReference type="EMBL" id="SDI12904.1"/>
    </source>
</evidence>
<proteinExistence type="predicted"/>